<protein>
    <recommendedName>
        <fullName evidence="2">SWIM-type domain-containing protein</fullName>
    </recommendedName>
</protein>
<organism evidence="3 4">
    <name type="scientific">Oedothorax gibbosus</name>
    <dbReference type="NCBI Taxonomy" id="931172"/>
    <lineage>
        <taxon>Eukaryota</taxon>
        <taxon>Metazoa</taxon>
        <taxon>Ecdysozoa</taxon>
        <taxon>Arthropoda</taxon>
        <taxon>Chelicerata</taxon>
        <taxon>Arachnida</taxon>
        <taxon>Araneae</taxon>
        <taxon>Araneomorphae</taxon>
        <taxon>Entelegynae</taxon>
        <taxon>Araneoidea</taxon>
        <taxon>Linyphiidae</taxon>
        <taxon>Erigoninae</taxon>
        <taxon>Oedothorax</taxon>
    </lineage>
</organism>
<gene>
    <name evidence="3" type="ORF">JTE90_018227</name>
</gene>
<dbReference type="Gene3D" id="3.90.320.10">
    <property type="match status" value="1"/>
</dbReference>
<keyword evidence="1" id="KW-0863">Zinc-finger</keyword>
<feature type="domain" description="SWIM-type" evidence="2">
    <location>
        <begin position="139"/>
        <end position="175"/>
    </location>
</feature>
<comment type="caution">
    <text evidence="3">The sequence shown here is derived from an EMBL/GenBank/DDBJ whole genome shotgun (WGS) entry which is preliminary data.</text>
</comment>
<evidence type="ECO:0000259" key="2">
    <source>
        <dbReference type="PROSITE" id="PS50966"/>
    </source>
</evidence>
<dbReference type="Pfam" id="PF09588">
    <property type="entry name" value="YqaJ"/>
    <property type="match status" value="1"/>
</dbReference>
<dbReference type="InterPro" id="IPR019080">
    <property type="entry name" value="YqaJ_viral_recombinase"/>
</dbReference>
<dbReference type="CDD" id="cd22343">
    <property type="entry name" value="PDDEXK_lambda_exonuclease-like"/>
    <property type="match status" value="1"/>
</dbReference>
<keyword evidence="1" id="KW-0479">Metal-binding</keyword>
<keyword evidence="1" id="KW-0862">Zinc</keyword>
<evidence type="ECO:0000313" key="3">
    <source>
        <dbReference type="EMBL" id="KAG8180609.1"/>
    </source>
</evidence>
<name>A0AAV6UAB1_9ARAC</name>
<dbReference type="InterPro" id="IPR011335">
    <property type="entry name" value="Restrct_endonuc-II-like"/>
</dbReference>
<proteinExistence type="predicted"/>
<dbReference type="EMBL" id="JAFNEN010000559">
    <property type="protein sequence ID" value="KAG8180609.1"/>
    <property type="molecule type" value="Genomic_DNA"/>
</dbReference>
<dbReference type="InterPro" id="IPR007527">
    <property type="entry name" value="Znf_SWIM"/>
</dbReference>
<dbReference type="GO" id="GO:0008270">
    <property type="term" value="F:zinc ion binding"/>
    <property type="evidence" value="ECO:0007669"/>
    <property type="project" value="UniProtKB-KW"/>
</dbReference>
<keyword evidence="4" id="KW-1185">Reference proteome</keyword>
<reference evidence="3 4" key="1">
    <citation type="journal article" date="2022" name="Nat. Ecol. Evol.">
        <title>A masculinizing supergene underlies an exaggerated male reproductive morph in a spider.</title>
        <authorList>
            <person name="Hendrickx F."/>
            <person name="De Corte Z."/>
            <person name="Sonet G."/>
            <person name="Van Belleghem S.M."/>
            <person name="Kostlbacher S."/>
            <person name="Vangestel C."/>
        </authorList>
    </citation>
    <scope>NUCLEOTIDE SEQUENCE [LARGE SCALE GENOMIC DNA]</scope>
    <source>
        <strain evidence="3">W744_W776</strain>
    </source>
</reference>
<dbReference type="AlphaFoldDB" id="A0AAV6UAB1"/>
<evidence type="ECO:0000256" key="1">
    <source>
        <dbReference type="PROSITE-ProRule" id="PRU00325"/>
    </source>
</evidence>
<dbReference type="GO" id="GO:0006281">
    <property type="term" value="P:DNA repair"/>
    <property type="evidence" value="ECO:0007669"/>
    <property type="project" value="UniProtKB-ARBA"/>
</dbReference>
<evidence type="ECO:0000313" key="4">
    <source>
        <dbReference type="Proteomes" id="UP000827092"/>
    </source>
</evidence>
<dbReference type="Proteomes" id="UP000827092">
    <property type="component" value="Unassembled WGS sequence"/>
</dbReference>
<accession>A0AAV6UAB1</accession>
<dbReference type="PANTHER" id="PTHR47526">
    <property type="entry name" value="ATP-DEPENDENT DNA HELICASE"/>
    <property type="match status" value="1"/>
</dbReference>
<dbReference type="PANTHER" id="PTHR47526:SF3">
    <property type="entry name" value="PHD-TYPE DOMAIN-CONTAINING PROTEIN"/>
    <property type="match status" value="1"/>
</dbReference>
<dbReference type="SUPFAM" id="SSF52980">
    <property type="entry name" value="Restriction endonuclease-like"/>
    <property type="match status" value="1"/>
</dbReference>
<dbReference type="PROSITE" id="PS50966">
    <property type="entry name" value="ZF_SWIM"/>
    <property type="match status" value="1"/>
</dbReference>
<dbReference type="InterPro" id="IPR011604">
    <property type="entry name" value="PDDEXK-like_dom_sf"/>
</dbReference>
<sequence>MAFRDHSYDSVKLSLSNYALSLNEAMRSEYVEKLKYEKDDFCFYFPDPYEISADKWLNDVTKWPKIEYPDLFNYLVNSKGSFDAKCLKNYKSLAAYEYVISGKVQQVYVYCPDSPLQKFRILGADVQPSQRIRNEVLKTWVIATNEGTVQMAHCTCMAGFGETCSHVAAVLFKIELVVRTGATRQGPTEALCTWNNKFSNNVTSLPMTEIDLRKRKWDTVEKARKVNVLPRKKVPPLSKKDIADIRAVQPNAVFFTSYVSDSSETDSASDDEVNLPLTLVDLFKSSASVITSDSIKVHFSAQNCKSLEEATKSQESLWKQHKAGRLTSSNFGVVLKRKKWSDEFADSVLFPKEISNVPAIKWGKTKENIAVQCYVESTKSNHVDFEYEPAGLHIAPNDPHLGASPDGKINCSCCGKGVIEVKCPFKHKECDPKLISTVDRTFCLDENNELKVTHNYYYQVQGQMFLCDATYCDFVIWTKKGFIVHRVYKDLEFWEANKPILDNIYYNMCVPFLVKKFKA</sequence>